<evidence type="ECO:0000259" key="11">
    <source>
        <dbReference type="PROSITE" id="PS50011"/>
    </source>
</evidence>
<organism evidence="12 13">
    <name type="scientific">Gordonia desulfuricans</name>
    <dbReference type="NCBI Taxonomy" id="89051"/>
    <lineage>
        <taxon>Bacteria</taxon>
        <taxon>Bacillati</taxon>
        <taxon>Actinomycetota</taxon>
        <taxon>Actinomycetes</taxon>
        <taxon>Mycobacteriales</taxon>
        <taxon>Gordoniaceae</taxon>
        <taxon>Gordonia</taxon>
    </lineage>
</organism>
<evidence type="ECO:0000256" key="10">
    <source>
        <dbReference type="SAM" id="Phobius"/>
    </source>
</evidence>
<evidence type="ECO:0000313" key="13">
    <source>
        <dbReference type="Proteomes" id="UP000466307"/>
    </source>
</evidence>
<sequence length="597" mass="61927">MVYTPGESFAGYTIERLIGRGGMGEVYLAKHPSLPRKEAVKILPADLSRDPMFRRRFIREAELASSIVHPSIVTIYNSGEHDGHLWLAMEYIDGVDAGALLGRRPGGLDPAMVSAIATSVASALDAAHAHGLLHRDVKPANILVEEAAGAVPVTAPRVLLADFGIAKSQQDVSNLTSANVFLGTVAYVAPEQLLGTEIDGRADQYSLAATLFQLLCGRPPFEGNTQTNVVAAHLNSAPPVLSSVRSGTSPAVDAVFERALRKSPDERYRSCGDLAADLVRALGQPSAPGAGIAGPGPTEVIPTAPTSAGRGTPVYPYPQAPYGQASYGQAPYPQAPYVPSGHPGASNPNGPIPPGSIPPGPMSAPFGATGPYGQPIPVPPKKSSKMPLIVVAVVVALVVVVGAGILVANALSGSDDDTTAGGATTTSPTGAGTSPATPQSTPFTRPPVTQQATPVSSPDQLSVGDCVQFGRQRDSSGNVPTERVDCATPALTFYAARFVSAAADCPNERNASLTFDGSSQKLCLTPNFVPDECYQIPRTGGSLADYHEIGCSASPLANTVVVRVTGRSTSQVTCSSSETRWTFEIPESLGYCLEQIA</sequence>
<dbReference type="EC" id="2.7.11.1" evidence="1"/>
<evidence type="ECO:0000256" key="5">
    <source>
        <dbReference type="ARBA" id="ARBA00022777"/>
    </source>
</evidence>
<feature type="region of interest" description="Disordered" evidence="9">
    <location>
        <begin position="411"/>
        <end position="463"/>
    </location>
</feature>
<dbReference type="PANTHER" id="PTHR43289:SF6">
    <property type="entry name" value="SERINE_THREONINE-PROTEIN KINASE NEKL-3"/>
    <property type="match status" value="1"/>
</dbReference>
<dbReference type="InterPro" id="IPR011009">
    <property type="entry name" value="Kinase-like_dom_sf"/>
</dbReference>
<keyword evidence="10" id="KW-0812">Transmembrane</keyword>
<dbReference type="Gene3D" id="3.30.200.20">
    <property type="entry name" value="Phosphorylase Kinase, domain 1"/>
    <property type="match status" value="1"/>
</dbReference>
<feature type="compositionally biased region" description="Pro residues" evidence="9">
    <location>
        <begin position="350"/>
        <end position="362"/>
    </location>
</feature>
<feature type="transmembrane region" description="Helical" evidence="10">
    <location>
        <begin position="388"/>
        <end position="411"/>
    </location>
</feature>
<dbReference type="Pfam" id="PF00069">
    <property type="entry name" value="Pkinase"/>
    <property type="match status" value="1"/>
</dbReference>
<feature type="compositionally biased region" description="Low complexity" evidence="9">
    <location>
        <begin position="419"/>
        <end position="438"/>
    </location>
</feature>
<evidence type="ECO:0000256" key="9">
    <source>
        <dbReference type="SAM" id="MobiDB-lite"/>
    </source>
</evidence>
<dbReference type="FunFam" id="3.30.200.20:FF:000035">
    <property type="entry name" value="Serine/threonine protein kinase Stk1"/>
    <property type="match status" value="1"/>
</dbReference>
<evidence type="ECO:0000256" key="1">
    <source>
        <dbReference type="ARBA" id="ARBA00012513"/>
    </source>
</evidence>
<name>A0A7K3LU67_9ACTN</name>
<keyword evidence="10" id="KW-0472">Membrane</keyword>
<dbReference type="InterPro" id="IPR008271">
    <property type="entry name" value="Ser/Thr_kinase_AS"/>
</dbReference>
<keyword evidence="6" id="KW-0067">ATP-binding</keyword>
<dbReference type="Proteomes" id="UP000466307">
    <property type="component" value="Unassembled WGS sequence"/>
</dbReference>
<dbReference type="RefSeq" id="WP_059037011.1">
    <property type="nucleotide sequence ID" value="NZ_JAADZU010000085.1"/>
</dbReference>
<comment type="caution">
    <text evidence="12">The sequence shown here is derived from an EMBL/GenBank/DDBJ whole genome shotgun (WGS) entry which is preliminary data.</text>
</comment>
<feature type="region of interest" description="Disordered" evidence="9">
    <location>
        <begin position="334"/>
        <end position="368"/>
    </location>
</feature>
<evidence type="ECO:0000256" key="8">
    <source>
        <dbReference type="ARBA" id="ARBA00048679"/>
    </source>
</evidence>
<dbReference type="AlphaFoldDB" id="A0A7K3LU67"/>
<dbReference type="GO" id="GO:0005524">
    <property type="term" value="F:ATP binding"/>
    <property type="evidence" value="ECO:0007669"/>
    <property type="project" value="UniProtKB-KW"/>
</dbReference>
<feature type="compositionally biased region" description="Polar residues" evidence="9">
    <location>
        <begin position="439"/>
        <end position="460"/>
    </location>
</feature>
<keyword evidence="4" id="KW-0547">Nucleotide-binding</keyword>
<evidence type="ECO:0000313" key="12">
    <source>
        <dbReference type="EMBL" id="NDK91835.1"/>
    </source>
</evidence>
<proteinExistence type="predicted"/>
<evidence type="ECO:0000256" key="3">
    <source>
        <dbReference type="ARBA" id="ARBA00022679"/>
    </source>
</evidence>
<evidence type="ECO:0000256" key="2">
    <source>
        <dbReference type="ARBA" id="ARBA00022527"/>
    </source>
</evidence>
<keyword evidence="5 12" id="KW-0418">Kinase</keyword>
<feature type="domain" description="Protein kinase" evidence="11">
    <location>
        <begin position="12"/>
        <end position="279"/>
    </location>
</feature>
<dbReference type="SUPFAM" id="SSF56112">
    <property type="entry name" value="Protein kinase-like (PK-like)"/>
    <property type="match status" value="1"/>
</dbReference>
<gene>
    <name evidence="12" type="ORF">GYA93_19995</name>
</gene>
<dbReference type="InterPro" id="IPR000719">
    <property type="entry name" value="Prot_kinase_dom"/>
</dbReference>
<dbReference type="Gene3D" id="1.10.510.10">
    <property type="entry name" value="Transferase(Phosphotransferase) domain 1"/>
    <property type="match status" value="1"/>
</dbReference>
<dbReference type="PROSITE" id="PS50011">
    <property type="entry name" value="PROTEIN_KINASE_DOM"/>
    <property type="match status" value="1"/>
</dbReference>
<accession>A0A7K3LU67</accession>
<dbReference type="PANTHER" id="PTHR43289">
    <property type="entry name" value="MITOGEN-ACTIVATED PROTEIN KINASE KINASE KINASE 20-RELATED"/>
    <property type="match status" value="1"/>
</dbReference>
<keyword evidence="10" id="KW-1133">Transmembrane helix</keyword>
<protein>
    <recommendedName>
        <fullName evidence="1">non-specific serine/threonine protein kinase</fullName>
        <ecNumber evidence="1">2.7.11.1</ecNumber>
    </recommendedName>
</protein>
<evidence type="ECO:0000256" key="7">
    <source>
        <dbReference type="ARBA" id="ARBA00047899"/>
    </source>
</evidence>
<comment type="catalytic activity">
    <reaction evidence="7">
        <text>L-threonyl-[protein] + ATP = O-phospho-L-threonyl-[protein] + ADP + H(+)</text>
        <dbReference type="Rhea" id="RHEA:46608"/>
        <dbReference type="Rhea" id="RHEA-COMP:11060"/>
        <dbReference type="Rhea" id="RHEA-COMP:11605"/>
        <dbReference type="ChEBI" id="CHEBI:15378"/>
        <dbReference type="ChEBI" id="CHEBI:30013"/>
        <dbReference type="ChEBI" id="CHEBI:30616"/>
        <dbReference type="ChEBI" id="CHEBI:61977"/>
        <dbReference type="ChEBI" id="CHEBI:456216"/>
        <dbReference type="EC" id="2.7.11.1"/>
    </reaction>
</comment>
<dbReference type="CDD" id="cd14014">
    <property type="entry name" value="STKc_PknB_like"/>
    <property type="match status" value="1"/>
</dbReference>
<dbReference type="PROSITE" id="PS00108">
    <property type="entry name" value="PROTEIN_KINASE_ST"/>
    <property type="match status" value="1"/>
</dbReference>
<keyword evidence="2" id="KW-0723">Serine/threonine-protein kinase</keyword>
<evidence type="ECO:0000256" key="4">
    <source>
        <dbReference type="ARBA" id="ARBA00022741"/>
    </source>
</evidence>
<keyword evidence="3" id="KW-0808">Transferase</keyword>
<dbReference type="GO" id="GO:0004674">
    <property type="term" value="F:protein serine/threonine kinase activity"/>
    <property type="evidence" value="ECO:0007669"/>
    <property type="project" value="UniProtKB-KW"/>
</dbReference>
<dbReference type="SMART" id="SM00220">
    <property type="entry name" value="S_TKc"/>
    <property type="match status" value="1"/>
</dbReference>
<keyword evidence="13" id="KW-1185">Reference proteome</keyword>
<dbReference type="EMBL" id="JAADZU010000085">
    <property type="protein sequence ID" value="NDK91835.1"/>
    <property type="molecule type" value="Genomic_DNA"/>
</dbReference>
<comment type="catalytic activity">
    <reaction evidence="8">
        <text>L-seryl-[protein] + ATP = O-phospho-L-seryl-[protein] + ADP + H(+)</text>
        <dbReference type="Rhea" id="RHEA:17989"/>
        <dbReference type="Rhea" id="RHEA-COMP:9863"/>
        <dbReference type="Rhea" id="RHEA-COMP:11604"/>
        <dbReference type="ChEBI" id="CHEBI:15378"/>
        <dbReference type="ChEBI" id="CHEBI:29999"/>
        <dbReference type="ChEBI" id="CHEBI:30616"/>
        <dbReference type="ChEBI" id="CHEBI:83421"/>
        <dbReference type="ChEBI" id="CHEBI:456216"/>
        <dbReference type="EC" id="2.7.11.1"/>
    </reaction>
</comment>
<evidence type="ECO:0000256" key="6">
    <source>
        <dbReference type="ARBA" id="ARBA00022840"/>
    </source>
</evidence>
<reference evidence="12 13" key="1">
    <citation type="submission" date="2020-01" db="EMBL/GenBank/DDBJ databases">
        <title>Investigation of new actinobacteria for the biodesulphurisation of diesel fuel.</title>
        <authorList>
            <person name="Athi Narayanan S.M."/>
        </authorList>
    </citation>
    <scope>NUCLEOTIDE SEQUENCE [LARGE SCALE GENOMIC DNA]</scope>
    <source>
        <strain evidence="12 13">213E</strain>
    </source>
</reference>